<gene>
    <name evidence="2" type="ORF">BCR32DRAFT_294044</name>
</gene>
<feature type="transmembrane region" description="Helical" evidence="1">
    <location>
        <begin position="135"/>
        <end position="154"/>
    </location>
</feature>
<proteinExistence type="predicted"/>
<feature type="transmembrane region" description="Helical" evidence="1">
    <location>
        <begin position="261"/>
        <end position="280"/>
    </location>
</feature>
<feature type="transmembrane region" description="Helical" evidence="1">
    <location>
        <begin position="64"/>
        <end position="84"/>
    </location>
</feature>
<protein>
    <submittedName>
        <fullName evidence="2">Uncharacterized protein</fullName>
    </submittedName>
</protein>
<accession>A0A1Y1X430</accession>
<feature type="transmembrane region" description="Helical" evidence="1">
    <location>
        <begin position="229"/>
        <end position="249"/>
    </location>
</feature>
<dbReference type="AlphaFoldDB" id="A0A1Y1X430"/>
<keyword evidence="1" id="KW-0472">Membrane</keyword>
<evidence type="ECO:0000256" key="1">
    <source>
        <dbReference type="SAM" id="Phobius"/>
    </source>
</evidence>
<evidence type="ECO:0000313" key="2">
    <source>
        <dbReference type="EMBL" id="ORX80074.1"/>
    </source>
</evidence>
<dbReference type="Proteomes" id="UP000193944">
    <property type="component" value="Unassembled WGS sequence"/>
</dbReference>
<reference evidence="2 3" key="1">
    <citation type="submission" date="2016-08" db="EMBL/GenBank/DDBJ databases">
        <title>A Parts List for Fungal Cellulosomes Revealed by Comparative Genomics.</title>
        <authorList>
            <consortium name="DOE Joint Genome Institute"/>
            <person name="Haitjema C.H."/>
            <person name="Gilmore S.P."/>
            <person name="Henske J.K."/>
            <person name="Solomon K.V."/>
            <person name="De Groot R."/>
            <person name="Kuo A."/>
            <person name="Mondo S.J."/>
            <person name="Salamov A.A."/>
            <person name="Labutti K."/>
            <person name="Zhao Z."/>
            <person name="Chiniquy J."/>
            <person name="Barry K."/>
            <person name="Brewer H.M."/>
            <person name="Purvine S.O."/>
            <person name="Wright A.T."/>
            <person name="Boxma B."/>
            <person name="Van Alen T."/>
            <person name="Hackstein J.H."/>
            <person name="Baker S.E."/>
            <person name="Grigoriev I.V."/>
            <person name="O'Malley M.A."/>
        </authorList>
    </citation>
    <scope>NUCLEOTIDE SEQUENCE [LARGE SCALE GENOMIC DNA]</scope>
    <source>
        <strain evidence="2 3">S4</strain>
    </source>
</reference>
<comment type="caution">
    <text evidence="2">The sequence shown here is derived from an EMBL/GenBank/DDBJ whole genome shotgun (WGS) entry which is preliminary data.</text>
</comment>
<dbReference type="EMBL" id="MCFG01000156">
    <property type="protein sequence ID" value="ORX80074.1"/>
    <property type="molecule type" value="Genomic_DNA"/>
</dbReference>
<feature type="transmembrane region" description="Helical" evidence="1">
    <location>
        <begin position="40"/>
        <end position="57"/>
    </location>
</feature>
<keyword evidence="3" id="KW-1185">Reference proteome</keyword>
<sequence>MEVYNNTASFIDNSNITTPCVVNSVKPWNFLGDIANKSQYFNPLFSWFVVAYTYIAVGRSSGTIWKYLFIVTSFGFIANVLDIVKVYFYERNDRIETFSKFNMIQTYFYGLNEWGFVYINFCKIRTCIKLLRNKIWVIFMYLFLVYTMFCRTMIGYHKMDEEVTKYRNKFNCISNQDTTKTENSTRFHTSLYIPIGVIEIILISFVVHEYFNGKSEAVRNELSTLFHSTLFRTLIVSVIYILIAINVSFDNTGHIAFERKLLWRIKGMFGIIFLVDLLLLKIDLDISTLKLQKVRMESKGKDSSILNSPQFQKSSDYEIDIDSPYSPSQNSSNRPLIRHNSKGQSIYSNNSLYQQENNIFYNQSLERKKLEDETNYSRHLRLL</sequence>
<name>A0A1Y1X430_9FUNG</name>
<organism evidence="2 3">
    <name type="scientific">Anaeromyces robustus</name>
    <dbReference type="NCBI Taxonomy" id="1754192"/>
    <lineage>
        <taxon>Eukaryota</taxon>
        <taxon>Fungi</taxon>
        <taxon>Fungi incertae sedis</taxon>
        <taxon>Chytridiomycota</taxon>
        <taxon>Chytridiomycota incertae sedis</taxon>
        <taxon>Neocallimastigomycetes</taxon>
        <taxon>Neocallimastigales</taxon>
        <taxon>Neocallimastigaceae</taxon>
        <taxon>Anaeromyces</taxon>
    </lineage>
</organism>
<feature type="transmembrane region" description="Helical" evidence="1">
    <location>
        <begin position="191"/>
        <end position="208"/>
    </location>
</feature>
<evidence type="ECO:0000313" key="3">
    <source>
        <dbReference type="Proteomes" id="UP000193944"/>
    </source>
</evidence>
<keyword evidence="1" id="KW-1133">Transmembrane helix</keyword>
<keyword evidence="1" id="KW-0812">Transmembrane</keyword>
<reference evidence="2 3" key="2">
    <citation type="submission" date="2016-08" db="EMBL/GenBank/DDBJ databases">
        <title>Pervasive Adenine N6-methylation of Active Genes in Fungi.</title>
        <authorList>
            <consortium name="DOE Joint Genome Institute"/>
            <person name="Mondo S.J."/>
            <person name="Dannebaum R.O."/>
            <person name="Kuo R.C."/>
            <person name="Labutti K."/>
            <person name="Haridas S."/>
            <person name="Kuo A."/>
            <person name="Salamov A."/>
            <person name="Ahrendt S.R."/>
            <person name="Lipzen A."/>
            <person name="Sullivan W."/>
            <person name="Andreopoulos W.B."/>
            <person name="Clum A."/>
            <person name="Lindquist E."/>
            <person name="Daum C."/>
            <person name="Ramamoorthy G.K."/>
            <person name="Gryganskyi A."/>
            <person name="Culley D."/>
            <person name="Magnuson J.K."/>
            <person name="James T.Y."/>
            <person name="O'Malley M.A."/>
            <person name="Stajich J.E."/>
            <person name="Spatafora J.W."/>
            <person name="Visel A."/>
            <person name="Grigoriev I.V."/>
        </authorList>
    </citation>
    <scope>NUCLEOTIDE SEQUENCE [LARGE SCALE GENOMIC DNA]</scope>
    <source>
        <strain evidence="2 3">S4</strain>
    </source>
</reference>
<dbReference type="OrthoDB" id="10482276at2759"/>